<feature type="transmembrane region" description="Helical" evidence="9">
    <location>
        <begin position="371"/>
        <end position="392"/>
    </location>
</feature>
<evidence type="ECO:0000256" key="9">
    <source>
        <dbReference type="SAM" id="Phobius"/>
    </source>
</evidence>
<keyword evidence="3" id="KW-0813">Transport</keyword>
<evidence type="ECO:0000256" key="3">
    <source>
        <dbReference type="ARBA" id="ARBA00022448"/>
    </source>
</evidence>
<feature type="transmembrane region" description="Helical" evidence="9">
    <location>
        <begin position="478"/>
        <end position="497"/>
    </location>
</feature>
<proteinExistence type="inferred from homology"/>
<feature type="transmembrane region" description="Helical" evidence="9">
    <location>
        <begin position="446"/>
        <end position="466"/>
    </location>
</feature>
<dbReference type="CDD" id="cd12082">
    <property type="entry name" value="MATE_like"/>
    <property type="match status" value="1"/>
</dbReference>
<dbReference type="InterPro" id="IPR052031">
    <property type="entry name" value="Membrane_Transporter-Flippase"/>
</dbReference>
<feature type="region of interest" description="Disordered" evidence="8">
    <location>
        <begin position="506"/>
        <end position="555"/>
    </location>
</feature>
<comment type="caution">
    <text evidence="10">The sequence shown here is derived from an EMBL/GenBank/DDBJ whole genome shotgun (WGS) entry which is preliminary data.</text>
</comment>
<keyword evidence="11" id="KW-1185">Reference proteome</keyword>
<evidence type="ECO:0000256" key="4">
    <source>
        <dbReference type="ARBA" id="ARBA00022475"/>
    </source>
</evidence>
<keyword evidence="6 9" id="KW-1133">Transmembrane helix</keyword>
<feature type="transmembrane region" description="Helical" evidence="9">
    <location>
        <begin position="59"/>
        <end position="85"/>
    </location>
</feature>
<feature type="transmembrane region" description="Helical" evidence="9">
    <location>
        <begin position="137"/>
        <end position="156"/>
    </location>
</feature>
<evidence type="ECO:0000256" key="5">
    <source>
        <dbReference type="ARBA" id="ARBA00022692"/>
    </source>
</evidence>
<keyword evidence="4" id="KW-1003">Cell membrane</keyword>
<comment type="similarity">
    <text evidence="2">Belongs to the multi antimicrobial extrusion (MATE) (TC 2.A.66.1) family.</text>
</comment>
<dbReference type="EMBL" id="MLAK01000727">
    <property type="protein sequence ID" value="OHT06423.1"/>
    <property type="molecule type" value="Genomic_DNA"/>
</dbReference>
<dbReference type="Pfam" id="PF01554">
    <property type="entry name" value="MatE"/>
    <property type="match status" value="2"/>
</dbReference>
<dbReference type="Proteomes" id="UP000179807">
    <property type="component" value="Unassembled WGS sequence"/>
</dbReference>
<name>A0A1J4K4V4_9EUKA</name>
<evidence type="ECO:0000313" key="10">
    <source>
        <dbReference type="EMBL" id="OHT06423.1"/>
    </source>
</evidence>
<evidence type="ECO:0000256" key="2">
    <source>
        <dbReference type="ARBA" id="ARBA00010199"/>
    </source>
</evidence>
<feature type="transmembrane region" description="Helical" evidence="9">
    <location>
        <begin position="176"/>
        <end position="196"/>
    </location>
</feature>
<feature type="transmembrane region" description="Helical" evidence="9">
    <location>
        <begin position="237"/>
        <end position="259"/>
    </location>
</feature>
<reference evidence="10" key="1">
    <citation type="submission" date="2016-10" db="EMBL/GenBank/DDBJ databases">
        <authorList>
            <person name="Benchimol M."/>
            <person name="Almeida L.G."/>
            <person name="Vasconcelos A.T."/>
            <person name="Perreira-Neves A."/>
            <person name="Rosa I.A."/>
            <person name="Tasca T."/>
            <person name="Bogo M.R."/>
            <person name="de Souza W."/>
        </authorList>
    </citation>
    <scope>NUCLEOTIDE SEQUENCE [LARGE SCALE GENOMIC DNA]</scope>
    <source>
        <strain evidence="10">K</strain>
    </source>
</reference>
<dbReference type="GO" id="GO:0042910">
    <property type="term" value="F:xenobiotic transmembrane transporter activity"/>
    <property type="evidence" value="ECO:0007669"/>
    <property type="project" value="InterPro"/>
</dbReference>
<dbReference type="VEuPathDB" id="TrichDB:TRFO_05636"/>
<dbReference type="GO" id="GO:0015297">
    <property type="term" value="F:antiporter activity"/>
    <property type="evidence" value="ECO:0007669"/>
    <property type="project" value="InterPro"/>
</dbReference>
<evidence type="ECO:0000256" key="8">
    <source>
        <dbReference type="SAM" id="MobiDB-lite"/>
    </source>
</evidence>
<evidence type="ECO:0000313" key="11">
    <source>
        <dbReference type="Proteomes" id="UP000179807"/>
    </source>
</evidence>
<dbReference type="OrthoDB" id="2126698at2759"/>
<gene>
    <name evidence="10" type="ORF">TRFO_05636</name>
</gene>
<dbReference type="GO" id="GO:0005886">
    <property type="term" value="C:plasma membrane"/>
    <property type="evidence" value="ECO:0007669"/>
    <property type="project" value="UniProtKB-SubCell"/>
</dbReference>
<feature type="transmembrane region" description="Helical" evidence="9">
    <location>
        <begin position="208"/>
        <end position="231"/>
    </location>
</feature>
<dbReference type="RefSeq" id="XP_068359559.1">
    <property type="nucleotide sequence ID" value="XM_068492614.1"/>
</dbReference>
<protein>
    <submittedName>
        <fullName evidence="10">MatE family protein</fullName>
    </submittedName>
</protein>
<dbReference type="AlphaFoldDB" id="A0A1J4K4V4"/>
<accession>A0A1J4K4V4</accession>
<dbReference type="PANTHER" id="PTHR43549:SF2">
    <property type="entry name" value="MULTIDRUG RESISTANCE PROTEIN NORM-RELATED"/>
    <property type="match status" value="1"/>
</dbReference>
<sequence>MHDLKQPLKADQNEIIDSCCDRESPQSYELKDGQAKAEKPGKVIDEHYRLGGRKPLPTLAILTFGPLVSQLVAGLYGVVSSMWVAKAMGDVGMAAISCYSNLDNIGRAFGFFMLAGASSKISSLFGENKGEEAAQVICDLFRCCFICGMIVPAILVPLSRPLAHWYNAEDEVIDLAFVYLTPLSACSSITCIYLLFCGCLQAEGRSLLVGGIQIASLVANMCLFCPLFLLVFKWGTIGAAFATVCSELIPAVVLSALYFSGRFAVKPSFKGLFKKFSPHTIPALTVGISQLIMNLSRSVPSIFLRKFMGMCADNRKKDGLDGTFEDAVSGFNAVTRIYGVTDAVRMAVSMGLLPSVSYAFSAHRFSRIYKLIFHACWINIVWSTSMIILTAFGSRYVAMCISTSERYLTWAAPMLKIANWEAPLAWTQNVVQTILQAVSYGNLATAYSFFAALLTYIAGLFILYYTNDRDFVRMMYVFLIRSGIALVVGVIILYWPFKKIMKAKEHDKIENDEEEPSIDNIQLNDIEKKSTSSENDLNDNENAKENINDSFIDNV</sequence>
<keyword evidence="7 9" id="KW-0472">Membrane</keyword>
<dbReference type="PANTHER" id="PTHR43549">
    <property type="entry name" value="MULTIDRUG RESISTANCE PROTEIN YPNP-RELATED"/>
    <property type="match status" value="1"/>
</dbReference>
<organism evidence="10 11">
    <name type="scientific">Tritrichomonas foetus</name>
    <dbReference type="NCBI Taxonomy" id="1144522"/>
    <lineage>
        <taxon>Eukaryota</taxon>
        <taxon>Metamonada</taxon>
        <taxon>Parabasalia</taxon>
        <taxon>Tritrichomonadida</taxon>
        <taxon>Tritrichomonadidae</taxon>
        <taxon>Tritrichomonas</taxon>
    </lineage>
</organism>
<comment type="subcellular location">
    <subcellularLocation>
        <location evidence="1">Cell membrane</location>
        <topology evidence="1">Multi-pass membrane protein</topology>
    </subcellularLocation>
</comment>
<keyword evidence="5 9" id="KW-0812">Transmembrane</keyword>
<evidence type="ECO:0000256" key="7">
    <source>
        <dbReference type="ARBA" id="ARBA00023136"/>
    </source>
</evidence>
<evidence type="ECO:0000256" key="1">
    <source>
        <dbReference type="ARBA" id="ARBA00004651"/>
    </source>
</evidence>
<dbReference type="GeneID" id="94827318"/>
<dbReference type="InterPro" id="IPR002528">
    <property type="entry name" value="MATE_fam"/>
</dbReference>
<evidence type="ECO:0000256" key="6">
    <source>
        <dbReference type="ARBA" id="ARBA00022989"/>
    </source>
</evidence>